<protein>
    <submittedName>
        <fullName evidence="1">Uncharacterized protein</fullName>
    </submittedName>
</protein>
<reference evidence="1" key="2">
    <citation type="submission" date="2021-01" db="EMBL/GenBank/DDBJ databases">
        <authorList>
            <person name="Schikora-Tamarit M.A."/>
        </authorList>
    </citation>
    <scope>NUCLEOTIDE SEQUENCE</scope>
    <source>
        <strain evidence="1">CBS2887</strain>
    </source>
</reference>
<evidence type="ECO:0000313" key="2">
    <source>
        <dbReference type="Proteomes" id="UP000774326"/>
    </source>
</evidence>
<reference evidence="1" key="1">
    <citation type="journal article" date="2021" name="Open Biol.">
        <title>Shared evolutionary footprints suggest mitochondrial oxidative damage underlies multiple complex I losses in fungi.</title>
        <authorList>
            <person name="Schikora-Tamarit M.A."/>
            <person name="Marcet-Houben M."/>
            <person name="Nosek J."/>
            <person name="Gabaldon T."/>
        </authorList>
    </citation>
    <scope>NUCLEOTIDE SEQUENCE</scope>
    <source>
        <strain evidence="1">CBS2887</strain>
    </source>
</reference>
<keyword evidence="2" id="KW-1185">Reference proteome</keyword>
<evidence type="ECO:0000313" key="1">
    <source>
        <dbReference type="EMBL" id="KAH3688381.1"/>
    </source>
</evidence>
<organism evidence="1 2">
    <name type="scientific">Wickerhamomyces pijperi</name>
    <name type="common">Yeast</name>
    <name type="synonym">Pichia pijperi</name>
    <dbReference type="NCBI Taxonomy" id="599730"/>
    <lineage>
        <taxon>Eukaryota</taxon>
        <taxon>Fungi</taxon>
        <taxon>Dikarya</taxon>
        <taxon>Ascomycota</taxon>
        <taxon>Saccharomycotina</taxon>
        <taxon>Saccharomycetes</taxon>
        <taxon>Phaffomycetales</taxon>
        <taxon>Wickerhamomycetaceae</taxon>
        <taxon>Wickerhamomyces</taxon>
    </lineage>
</organism>
<feature type="non-terminal residue" evidence="1">
    <location>
        <position position="1"/>
    </location>
</feature>
<dbReference type="EMBL" id="JAEUBG010000367">
    <property type="protein sequence ID" value="KAH3688381.1"/>
    <property type="molecule type" value="Genomic_DNA"/>
</dbReference>
<gene>
    <name evidence="1" type="ORF">WICPIJ_000634</name>
</gene>
<dbReference type="AlphaFoldDB" id="A0A9P8TRH5"/>
<dbReference type="Proteomes" id="UP000774326">
    <property type="component" value="Unassembled WGS sequence"/>
</dbReference>
<proteinExistence type="predicted"/>
<accession>A0A9P8TRH5</accession>
<sequence>SNSSIHGEYGEYGLIFGHIKKFCRKFIKTSSSIVATELNTKLEKLCHDMSIRSFEHLKEMEERFLNTTVTTYKGISEEYENEDDEIKVMICMLIYKQFYKYQKLVETSDTDPHSKTHWEYLKEYRSFLIKLICHWEQNELNVIRFRKFDS</sequence>
<comment type="caution">
    <text evidence="1">The sequence shown here is derived from an EMBL/GenBank/DDBJ whole genome shotgun (WGS) entry which is preliminary data.</text>
</comment>
<name>A0A9P8TRH5_WICPI</name>